<evidence type="ECO:0000313" key="6">
    <source>
        <dbReference type="EMBL" id="OUJ70308.1"/>
    </source>
</evidence>
<accession>A0A243W6W5</accession>
<dbReference type="CDD" id="cd16433">
    <property type="entry name" value="CheB"/>
    <property type="match status" value="1"/>
</dbReference>
<keyword evidence="4" id="KW-0145">Chemotaxis</keyword>
<evidence type="ECO:0000256" key="1">
    <source>
        <dbReference type="ARBA" id="ARBA00022801"/>
    </source>
</evidence>
<feature type="active site" evidence="4">
    <location>
        <position position="39"/>
    </location>
</feature>
<feature type="domain" description="CheB-type methylesterase" evidence="5">
    <location>
        <begin position="1"/>
        <end position="183"/>
    </location>
</feature>
<dbReference type="EC" id="3.1.1.61" evidence="2"/>
<evidence type="ECO:0000256" key="3">
    <source>
        <dbReference type="ARBA" id="ARBA00048267"/>
    </source>
</evidence>
<dbReference type="EMBL" id="MTSE01000024">
    <property type="protein sequence ID" value="OUJ70308.1"/>
    <property type="molecule type" value="Genomic_DNA"/>
</dbReference>
<dbReference type="InterPro" id="IPR011247">
    <property type="entry name" value="Chemotax_prot-Glu_Me-esterase"/>
</dbReference>
<dbReference type="InterPro" id="IPR035909">
    <property type="entry name" value="CheB_C"/>
</dbReference>
<evidence type="ECO:0000256" key="4">
    <source>
        <dbReference type="PROSITE-ProRule" id="PRU00050"/>
    </source>
</evidence>
<keyword evidence="7" id="KW-1185">Reference proteome</keyword>
<dbReference type="GO" id="GO:0006935">
    <property type="term" value="P:chemotaxis"/>
    <property type="evidence" value="ECO:0007669"/>
    <property type="project" value="UniProtKB-UniRule"/>
</dbReference>
<dbReference type="Gene3D" id="3.40.50.180">
    <property type="entry name" value="Methylesterase CheB, C-terminal domain"/>
    <property type="match status" value="1"/>
</dbReference>
<evidence type="ECO:0000313" key="7">
    <source>
        <dbReference type="Proteomes" id="UP000194873"/>
    </source>
</evidence>
<comment type="caution">
    <text evidence="6">The sequence shown here is derived from an EMBL/GenBank/DDBJ whole genome shotgun (WGS) entry which is preliminary data.</text>
</comment>
<dbReference type="AlphaFoldDB" id="A0A243W6W5"/>
<dbReference type="PIRSF" id="PIRSF036461">
    <property type="entry name" value="Chmtx_methlestr"/>
    <property type="match status" value="1"/>
</dbReference>
<gene>
    <name evidence="6" type="ORF">BXP70_24755</name>
</gene>
<dbReference type="PROSITE" id="PS50122">
    <property type="entry name" value="CHEB"/>
    <property type="match status" value="1"/>
</dbReference>
<keyword evidence="1 4" id="KW-0378">Hydrolase</keyword>
<dbReference type="GO" id="GO:0005737">
    <property type="term" value="C:cytoplasm"/>
    <property type="evidence" value="ECO:0007669"/>
    <property type="project" value="InterPro"/>
</dbReference>
<evidence type="ECO:0000256" key="2">
    <source>
        <dbReference type="ARBA" id="ARBA00039140"/>
    </source>
</evidence>
<dbReference type="OrthoDB" id="1524092at2"/>
<dbReference type="InterPro" id="IPR000673">
    <property type="entry name" value="Sig_transdc_resp-reg_Me-estase"/>
</dbReference>
<dbReference type="PANTHER" id="PTHR42872">
    <property type="entry name" value="PROTEIN-GLUTAMATE METHYLESTERASE/PROTEIN-GLUTAMINE GLUTAMINASE"/>
    <property type="match status" value="1"/>
</dbReference>
<dbReference type="SUPFAM" id="SSF52738">
    <property type="entry name" value="Methylesterase CheB, C-terminal domain"/>
    <property type="match status" value="1"/>
</dbReference>
<feature type="active site" evidence="4">
    <location>
        <position position="131"/>
    </location>
</feature>
<reference evidence="6 7" key="1">
    <citation type="submission" date="2017-01" db="EMBL/GenBank/DDBJ databases">
        <title>A new Hymenobacter.</title>
        <authorList>
            <person name="Liang Y."/>
            <person name="Feng F."/>
        </authorList>
    </citation>
    <scope>NUCLEOTIDE SEQUENCE [LARGE SCALE GENOMIC DNA]</scope>
    <source>
        <strain evidence="6">MIMBbqt21</strain>
    </source>
</reference>
<dbReference type="GO" id="GO:0008984">
    <property type="term" value="F:protein-glutamate methylesterase activity"/>
    <property type="evidence" value="ECO:0007669"/>
    <property type="project" value="UniProtKB-EC"/>
</dbReference>
<dbReference type="Pfam" id="PF01339">
    <property type="entry name" value="CheB_methylest"/>
    <property type="match status" value="1"/>
</dbReference>
<comment type="catalytic activity">
    <reaction evidence="3">
        <text>[protein]-L-glutamate 5-O-methyl ester + H2O = L-glutamyl-[protein] + methanol + H(+)</text>
        <dbReference type="Rhea" id="RHEA:23236"/>
        <dbReference type="Rhea" id="RHEA-COMP:10208"/>
        <dbReference type="Rhea" id="RHEA-COMP:10311"/>
        <dbReference type="ChEBI" id="CHEBI:15377"/>
        <dbReference type="ChEBI" id="CHEBI:15378"/>
        <dbReference type="ChEBI" id="CHEBI:17790"/>
        <dbReference type="ChEBI" id="CHEBI:29973"/>
        <dbReference type="ChEBI" id="CHEBI:82795"/>
        <dbReference type="EC" id="3.1.1.61"/>
    </reaction>
</comment>
<sequence length="350" mass="38004">METRNIIVIGASAGGFEAIKQLVAALPADLNAAIFIVWHMSPDVMGILPQVINRQKRIWATNALDNEPIINNHIYVAPPDKHLLVDNGSIRVTRGPKENRFRPAVDPLFRSAAYSYGPRVIGIVLSGALDDGTAGLWTIKSRGGIAIVQEPADAEVPSMPESALAAVAVDYRVPIAEMAPLLVRLTAETVTTVTSARDVAMEEQKKTATEMRIAAQDPALEQGVFALGELTPYACPECHGVLSAITDGEIIRYRCHTGHAYSADTLLTTITANVEDTLWSAIRGVEESMMLLNNLGDHYAEKNQPKLAAMFFQKAKEAEGRAEMVRQAVFNHEHLTTTSIRKQAEEEGGA</sequence>
<name>A0A243W6W5_9BACT</name>
<protein>
    <recommendedName>
        <fullName evidence="2">protein-glutamate methylesterase</fullName>
        <ecNumber evidence="2">3.1.1.61</ecNumber>
    </recommendedName>
</protein>
<organism evidence="6 7">
    <name type="scientific">Hymenobacter crusticola</name>
    <dbReference type="NCBI Taxonomy" id="1770526"/>
    <lineage>
        <taxon>Bacteria</taxon>
        <taxon>Pseudomonadati</taxon>
        <taxon>Bacteroidota</taxon>
        <taxon>Cytophagia</taxon>
        <taxon>Cytophagales</taxon>
        <taxon>Hymenobacteraceae</taxon>
        <taxon>Hymenobacter</taxon>
    </lineage>
</organism>
<dbReference type="GO" id="GO:0000156">
    <property type="term" value="F:phosphorelay response regulator activity"/>
    <property type="evidence" value="ECO:0007669"/>
    <property type="project" value="InterPro"/>
</dbReference>
<dbReference type="PANTHER" id="PTHR42872:SF6">
    <property type="entry name" value="PROTEIN-GLUTAMATE METHYLESTERASE_PROTEIN-GLUTAMINE GLUTAMINASE"/>
    <property type="match status" value="1"/>
</dbReference>
<feature type="active site" evidence="4">
    <location>
        <position position="12"/>
    </location>
</feature>
<proteinExistence type="predicted"/>
<dbReference type="Proteomes" id="UP000194873">
    <property type="component" value="Unassembled WGS sequence"/>
</dbReference>
<evidence type="ECO:0000259" key="5">
    <source>
        <dbReference type="PROSITE" id="PS50122"/>
    </source>
</evidence>